<proteinExistence type="predicted"/>
<dbReference type="Proteomes" id="UP001462961">
    <property type="component" value="Unassembled WGS sequence"/>
</dbReference>
<keyword evidence="2" id="KW-1185">Reference proteome</keyword>
<comment type="caution">
    <text evidence="1">The sequence shown here is derived from an EMBL/GenBank/DDBJ whole genome shotgun (WGS) entry which is preliminary data.</text>
</comment>
<protein>
    <submittedName>
        <fullName evidence="1">DUF5372 family protein</fullName>
    </submittedName>
</protein>
<feature type="non-terminal residue" evidence="1">
    <location>
        <position position="1"/>
    </location>
</feature>
<evidence type="ECO:0000313" key="2">
    <source>
        <dbReference type="Proteomes" id="UP001462961"/>
    </source>
</evidence>
<sequence length="92" mass="10491">VVKGASFEITHPFHPARGNHFVLVSRKQNWGEDRVMYYDAHKRLCSVLASWTDVPEPDLFAQASGGHSWFRTDDLLRLRALVDDLLGARDVK</sequence>
<name>A0ABV0EDR6_9BURK</name>
<dbReference type="RefSeq" id="WP_233445567.1">
    <property type="nucleotide sequence ID" value="NZ_JAKUCO010000156.1"/>
</dbReference>
<reference evidence="1 2" key="1">
    <citation type="submission" date="2024-01" db="EMBL/GenBank/DDBJ databases">
        <title>The diversity of rhizobia nodulating Mimosa spp. in eleven states of Brazil covering several biomes is determined by host plant, location, and edaphic factors.</title>
        <authorList>
            <person name="Rouws L."/>
            <person name="Barauna A."/>
            <person name="Beukes C."/>
            <person name="De Faria S.M."/>
            <person name="Gross E."/>
            <person name="Dos Reis Junior F.B."/>
            <person name="Simon M."/>
            <person name="Maluk M."/>
            <person name="Odee D.W."/>
            <person name="Kenicer G."/>
            <person name="Young J.P.W."/>
            <person name="Reis V.M."/>
            <person name="Zilli J."/>
            <person name="James E.K."/>
        </authorList>
    </citation>
    <scope>NUCLEOTIDE SEQUENCE [LARGE SCALE GENOMIC DNA]</scope>
    <source>
        <strain evidence="1 2">JHI1651</strain>
    </source>
</reference>
<accession>A0ABV0EDR6</accession>
<evidence type="ECO:0000313" key="1">
    <source>
        <dbReference type="EMBL" id="MEO1760297.1"/>
    </source>
</evidence>
<dbReference type="EMBL" id="JAYLVJ010000136">
    <property type="protein sequence ID" value="MEO1760297.1"/>
    <property type="molecule type" value="Genomic_DNA"/>
</dbReference>
<dbReference type="Pfam" id="PF17342">
    <property type="entry name" value="DUF5372"/>
    <property type="match status" value="1"/>
</dbReference>
<dbReference type="InterPro" id="IPR035315">
    <property type="entry name" value="DUF5372"/>
</dbReference>
<gene>
    <name evidence="1" type="ORF">VOI32_41415</name>
</gene>
<organism evidence="1 2">
    <name type="scientific">Paraburkholderia caribensis</name>
    <dbReference type="NCBI Taxonomy" id="75105"/>
    <lineage>
        <taxon>Bacteria</taxon>
        <taxon>Pseudomonadati</taxon>
        <taxon>Pseudomonadota</taxon>
        <taxon>Betaproteobacteria</taxon>
        <taxon>Burkholderiales</taxon>
        <taxon>Burkholderiaceae</taxon>
        <taxon>Paraburkholderia</taxon>
    </lineage>
</organism>